<sequence length="323" mass="37774">MSAQKVDSVRFFVDEPPLNVTLTTDMGKLMSEKMKGELLKATFSTKLYDSTVVDEEIRINARGVYRRKYCYIPPMRLSFLNTSSSRLRSLKALKMVSGCTINKQAEQLLLKEYLVYKIHNLLTPKSFLARLAKVTYRDSKGKKKPFTQYAFFLENVDAMAKRNHCKEWKSGPVNYNMLEREETTMMFVFQYMIGNTDWGLTNNHNLKIIYGKKDTSTTPFAVPYDFDYSGLVNAEYAVPNEELGITNVVQRLYRGFPRSTMELQAVFDVFNRQKEKIYNVISDFELLDKRNKKEMLAYLDDFYKTISQKWEVQSIFIKNARQQ</sequence>
<organism evidence="1 2">
    <name type="scientific">Segetibacter aerophilus</name>
    <dbReference type="NCBI Taxonomy" id="670293"/>
    <lineage>
        <taxon>Bacteria</taxon>
        <taxon>Pseudomonadati</taxon>
        <taxon>Bacteroidota</taxon>
        <taxon>Chitinophagia</taxon>
        <taxon>Chitinophagales</taxon>
        <taxon>Chitinophagaceae</taxon>
        <taxon>Segetibacter</taxon>
    </lineage>
</organism>
<dbReference type="EMBL" id="BJYT01000001">
    <property type="protein sequence ID" value="GEO07892.1"/>
    <property type="molecule type" value="Genomic_DNA"/>
</dbReference>
<accession>A0A512B7E9</accession>
<gene>
    <name evidence="1" type="ORF">SAE01_03880</name>
</gene>
<evidence type="ECO:0000313" key="2">
    <source>
        <dbReference type="Proteomes" id="UP000321513"/>
    </source>
</evidence>
<evidence type="ECO:0008006" key="3">
    <source>
        <dbReference type="Google" id="ProtNLM"/>
    </source>
</evidence>
<evidence type="ECO:0000313" key="1">
    <source>
        <dbReference type="EMBL" id="GEO07892.1"/>
    </source>
</evidence>
<dbReference type="Proteomes" id="UP000321513">
    <property type="component" value="Unassembled WGS sequence"/>
</dbReference>
<dbReference type="AlphaFoldDB" id="A0A512B7E9"/>
<keyword evidence="2" id="KW-1185">Reference proteome</keyword>
<name>A0A512B7E9_9BACT</name>
<protein>
    <recommendedName>
        <fullName evidence="3">PI3K/PI4K catalytic domain-containing protein</fullName>
    </recommendedName>
</protein>
<reference evidence="1 2" key="1">
    <citation type="submission" date="2019-07" db="EMBL/GenBank/DDBJ databases">
        <title>Whole genome shotgun sequence of Segetibacter aerophilus NBRC 106135.</title>
        <authorList>
            <person name="Hosoyama A."/>
            <person name="Uohara A."/>
            <person name="Ohji S."/>
            <person name="Ichikawa N."/>
        </authorList>
    </citation>
    <scope>NUCLEOTIDE SEQUENCE [LARGE SCALE GENOMIC DNA]</scope>
    <source>
        <strain evidence="1 2">NBRC 106135</strain>
    </source>
</reference>
<comment type="caution">
    <text evidence="1">The sequence shown here is derived from an EMBL/GenBank/DDBJ whole genome shotgun (WGS) entry which is preliminary data.</text>
</comment>
<proteinExistence type="predicted"/>